<dbReference type="PANTHER" id="PTHR42695">
    <property type="entry name" value="GLUTAMINE AMIDOTRANSFERASE YLR126C-RELATED"/>
    <property type="match status" value="1"/>
</dbReference>
<dbReference type="GO" id="GO:0005829">
    <property type="term" value="C:cytosol"/>
    <property type="evidence" value="ECO:0007669"/>
    <property type="project" value="TreeGrafter"/>
</dbReference>
<gene>
    <name evidence="2" type="ORF">UFOPK1493_02897</name>
</gene>
<dbReference type="CDD" id="cd01741">
    <property type="entry name" value="GATase1_1"/>
    <property type="match status" value="1"/>
</dbReference>
<dbReference type="InterPro" id="IPR017926">
    <property type="entry name" value="GATASE"/>
</dbReference>
<dbReference type="SUPFAM" id="SSF52317">
    <property type="entry name" value="Class I glutamine amidotransferase-like"/>
    <property type="match status" value="1"/>
</dbReference>
<dbReference type="EMBL" id="CAEZSR010000137">
    <property type="protein sequence ID" value="CAB4578646.1"/>
    <property type="molecule type" value="Genomic_DNA"/>
</dbReference>
<feature type="domain" description="Glutamine amidotransferase" evidence="1">
    <location>
        <begin position="66"/>
        <end position="169"/>
    </location>
</feature>
<dbReference type="InterPro" id="IPR044992">
    <property type="entry name" value="ChyE-like"/>
</dbReference>
<dbReference type="Gene3D" id="3.40.50.880">
    <property type="match status" value="1"/>
</dbReference>
<name>A0A6J6ERE2_9ZZZZ</name>
<evidence type="ECO:0000313" key="2">
    <source>
        <dbReference type="EMBL" id="CAB4578646.1"/>
    </source>
</evidence>
<reference evidence="2" key="1">
    <citation type="submission" date="2020-05" db="EMBL/GenBank/DDBJ databases">
        <authorList>
            <person name="Chiriac C."/>
            <person name="Salcher M."/>
            <person name="Ghai R."/>
            <person name="Kavagutti S V."/>
        </authorList>
    </citation>
    <scope>NUCLEOTIDE SEQUENCE</scope>
</reference>
<dbReference type="InterPro" id="IPR029062">
    <property type="entry name" value="Class_I_gatase-like"/>
</dbReference>
<protein>
    <submittedName>
        <fullName evidence="2">Unannotated protein</fullName>
    </submittedName>
</protein>
<accession>A0A6J6ERE2</accession>
<dbReference type="PANTHER" id="PTHR42695:SF5">
    <property type="entry name" value="GLUTAMINE AMIDOTRANSFERASE YLR126C-RELATED"/>
    <property type="match status" value="1"/>
</dbReference>
<proteinExistence type="predicted"/>
<dbReference type="PROSITE" id="PS51273">
    <property type="entry name" value="GATASE_TYPE_1"/>
    <property type="match status" value="1"/>
</dbReference>
<evidence type="ECO:0000259" key="1">
    <source>
        <dbReference type="Pfam" id="PF00117"/>
    </source>
</evidence>
<dbReference type="Pfam" id="PF00117">
    <property type="entry name" value="GATase"/>
    <property type="match status" value="1"/>
</dbReference>
<dbReference type="AlphaFoldDB" id="A0A6J6ERE2"/>
<sequence>MRALLIGNQNDLDPGFVGERFRMHGFAFSECFREHPGEWPSLEGHDLVLLLGSEWSVYWPEVADNVAAEAALIRDAHARGVPLFGICFGNQSMAHALGGTVERAREPEIGWYDVVSDVPEVVAEGPWLQWHYDVVTVPPGATELARSSVGPQAWQLGRSFCTQFHPEADESILLRWTAGVGVDELDRIGISADALMVETRANTPTSREHAERLVDWFLER</sequence>
<organism evidence="2">
    <name type="scientific">freshwater metagenome</name>
    <dbReference type="NCBI Taxonomy" id="449393"/>
    <lineage>
        <taxon>unclassified sequences</taxon>
        <taxon>metagenomes</taxon>
        <taxon>ecological metagenomes</taxon>
    </lineage>
</organism>